<feature type="non-terminal residue" evidence="1">
    <location>
        <position position="1"/>
    </location>
</feature>
<gene>
    <name evidence="1" type="ORF">LEA_09871</name>
</gene>
<name>K1T085_9ZZZZ</name>
<evidence type="ECO:0000313" key="1">
    <source>
        <dbReference type="EMBL" id="EKC66322.1"/>
    </source>
</evidence>
<dbReference type="EMBL" id="AJWY01006628">
    <property type="protein sequence ID" value="EKC66322.1"/>
    <property type="molecule type" value="Genomic_DNA"/>
</dbReference>
<protein>
    <submittedName>
        <fullName evidence="1">Rhamnogalacturonan acetylesterase</fullName>
    </submittedName>
</protein>
<accession>K1T085</accession>
<reference evidence="1" key="1">
    <citation type="journal article" date="2013" name="Environ. Microbiol.">
        <title>Microbiota from the distal guts of lean and obese adolescents exhibit partial functional redundancy besides clear differences in community structure.</title>
        <authorList>
            <person name="Ferrer M."/>
            <person name="Ruiz A."/>
            <person name="Lanza F."/>
            <person name="Haange S.B."/>
            <person name="Oberbach A."/>
            <person name="Till H."/>
            <person name="Bargiela R."/>
            <person name="Campoy C."/>
            <person name="Segura M.T."/>
            <person name="Richter M."/>
            <person name="von Bergen M."/>
            <person name="Seifert J."/>
            <person name="Suarez A."/>
        </authorList>
    </citation>
    <scope>NUCLEOTIDE SEQUENCE</scope>
</reference>
<dbReference type="AlphaFoldDB" id="K1T085"/>
<sequence length="61" mass="6808">NPYGAYQISKCIIEGIKKAGLPISNYLRSDYSGYNPAHPDALDSFKWNDSPFTEIEKPDGN</sequence>
<organism evidence="1">
    <name type="scientific">human gut metagenome</name>
    <dbReference type="NCBI Taxonomy" id="408170"/>
    <lineage>
        <taxon>unclassified sequences</taxon>
        <taxon>metagenomes</taxon>
        <taxon>organismal metagenomes</taxon>
    </lineage>
</organism>
<comment type="caution">
    <text evidence="1">The sequence shown here is derived from an EMBL/GenBank/DDBJ whole genome shotgun (WGS) entry which is preliminary data.</text>
</comment>
<proteinExistence type="predicted"/>